<reference evidence="4 5" key="1">
    <citation type="submission" date="2020-11" db="EMBL/GenBank/DDBJ databases">
        <title>Draft genome sequencing of a Lachnospiraceae strain isolated from anoxic soil subjected to BSD treatment.</title>
        <authorList>
            <person name="Uek A."/>
            <person name="Tonouchi A."/>
        </authorList>
    </citation>
    <scope>NUCLEOTIDE SEQUENCE [LARGE SCALE GENOMIC DNA]</scope>
    <source>
        <strain evidence="4 5">TB5</strain>
    </source>
</reference>
<dbReference type="Gene3D" id="3.40.630.30">
    <property type="match status" value="2"/>
</dbReference>
<dbReference type="PANTHER" id="PTHR43420">
    <property type="entry name" value="ACETYLTRANSFERASE"/>
    <property type="match status" value="1"/>
</dbReference>
<dbReference type="PROSITE" id="PS51186">
    <property type="entry name" value="GNAT"/>
    <property type="match status" value="2"/>
</dbReference>
<dbReference type="CDD" id="cd04301">
    <property type="entry name" value="NAT_SF"/>
    <property type="match status" value="2"/>
</dbReference>
<protein>
    <submittedName>
        <fullName evidence="4">Acetyltransferase</fullName>
    </submittedName>
</protein>
<dbReference type="InterPro" id="IPR050680">
    <property type="entry name" value="YpeA/RimI_acetyltransf"/>
</dbReference>
<evidence type="ECO:0000313" key="4">
    <source>
        <dbReference type="EMBL" id="BCN29053.1"/>
    </source>
</evidence>
<gene>
    <name evidence="4" type="ORF">bsdtb5_03480</name>
</gene>
<proteinExistence type="predicted"/>
<feature type="domain" description="N-acetyltransferase" evidence="3">
    <location>
        <begin position="1"/>
        <end position="129"/>
    </location>
</feature>
<dbReference type="EMBL" id="AP024169">
    <property type="protein sequence ID" value="BCN29053.1"/>
    <property type="molecule type" value="Genomic_DNA"/>
</dbReference>
<keyword evidence="2" id="KW-0012">Acyltransferase</keyword>
<keyword evidence="1 4" id="KW-0808">Transferase</keyword>
<dbReference type="SUPFAM" id="SSF55729">
    <property type="entry name" value="Acyl-CoA N-acyltransferases (Nat)"/>
    <property type="match status" value="2"/>
</dbReference>
<name>A0A7R7EHX7_9FIRM</name>
<dbReference type="InterPro" id="IPR000182">
    <property type="entry name" value="GNAT_dom"/>
</dbReference>
<accession>A0A7R7EHX7</accession>
<evidence type="ECO:0000313" key="5">
    <source>
        <dbReference type="Proteomes" id="UP000595897"/>
    </source>
</evidence>
<keyword evidence="5" id="KW-1185">Reference proteome</keyword>
<evidence type="ECO:0000256" key="2">
    <source>
        <dbReference type="ARBA" id="ARBA00023315"/>
    </source>
</evidence>
<dbReference type="AlphaFoldDB" id="A0A7R7EHX7"/>
<dbReference type="RefSeq" id="WP_271714352.1">
    <property type="nucleotide sequence ID" value="NZ_AP024169.1"/>
</dbReference>
<dbReference type="KEGG" id="ahb:bsdtb5_03480"/>
<organism evidence="4 5">
    <name type="scientific">Anaeromicropila herbilytica</name>
    <dbReference type="NCBI Taxonomy" id="2785025"/>
    <lineage>
        <taxon>Bacteria</taxon>
        <taxon>Bacillati</taxon>
        <taxon>Bacillota</taxon>
        <taxon>Clostridia</taxon>
        <taxon>Lachnospirales</taxon>
        <taxon>Lachnospiraceae</taxon>
        <taxon>Anaeromicropila</taxon>
    </lineage>
</organism>
<dbReference type="Proteomes" id="UP000595897">
    <property type="component" value="Chromosome"/>
</dbReference>
<dbReference type="InterPro" id="IPR016181">
    <property type="entry name" value="Acyl_CoA_acyltransferase"/>
</dbReference>
<dbReference type="Pfam" id="PF00583">
    <property type="entry name" value="Acetyltransf_1"/>
    <property type="match status" value="2"/>
</dbReference>
<evidence type="ECO:0000256" key="1">
    <source>
        <dbReference type="ARBA" id="ARBA00022679"/>
    </source>
</evidence>
<feature type="domain" description="N-acetyltransferase" evidence="3">
    <location>
        <begin position="138"/>
        <end position="280"/>
    </location>
</feature>
<dbReference type="GO" id="GO:0016747">
    <property type="term" value="F:acyltransferase activity, transferring groups other than amino-acyl groups"/>
    <property type="evidence" value="ECO:0007669"/>
    <property type="project" value="InterPro"/>
</dbReference>
<evidence type="ECO:0000259" key="3">
    <source>
        <dbReference type="PROSITE" id="PS51186"/>
    </source>
</evidence>
<sequence length="280" mass="32863">MIREFTNNDKKQIVKIVKQDMIINVEDINFITNHSNKIIVFEDDKEGIIGFSSFRLWGKNKADIYTYVIPGARHKGIGTQLYHEIMKNVEDINLEFISTRLKVDKDDATSFYEKLAYEKWYVEVILYYHGSEQPQSNLKFVQYEDKYFEQYAEGLRMSFYELRKTNDFQPYLCCELSEEKRKEFLDNKENLFLLLDDEQLIASAAVYKNGCIDDIFVHPSYQGKGYGKILLQSAINKAIGYGSNCISISAIEWNIRALNLYQSLGFDIVQTTNYYRKYRG</sequence>